<organism evidence="1 2">
    <name type="scientific">Caenorhabditis tropicalis</name>
    <dbReference type="NCBI Taxonomy" id="1561998"/>
    <lineage>
        <taxon>Eukaryota</taxon>
        <taxon>Metazoa</taxon>
        <taxon>Ecdysozoa</taxon>
        <taxon>Nematoda</taxon>
        <taxon>Chromadorea</taxon>
        <taxon>Rhabditida</taxon>
        <taxon>Rhabditina</taxon>
        <taxon>Rhabditomorpha</taxon>
        <taxon>Rhabditoidea</taxon>
        <taxon>Rhabditidae</taxon>
        <taxon>Peloderinae</taxon>
        <taxon>Caenorhabditis</taxon>
    </lineage>
</organism>
<evidence type="ECO:0000313" key="2">
    <source>
        <dbReference type="WBParaSite" id="Csp11.Scaffold629.g14501.t1"/>
    </source>
</evidence>
<dbReference type="Proteomes" id="UP000095282">
    <property type="component" value="Unplaced"/>
</dbReference>
<keyword evidence="1" id="KW-1185">Reference proteome</keyword>
<name>A0A1I7U3K8_9PELO</name>
<dbReference type="WBParaSite" id="Csp11.Scaffold629.g14501.t1">
    <property type="protein sequence ID" value="Csp11.Scaffold629.g14501.t1"/>
    <property type="gene ID" value="Csp11.Scaffold629.g14501"/>
</dbReference>
<reference evidence="2" key="1">
    <citation type="submission" date="2016-11" db="UniProtKB">
        <authorList>
            <consortium name="WormBaseParasite"/>
        </authorList>
    </citation>
    <scope>IDENTIFICATION</scope>
</reference>
<accession>A0A1I7U3K8</accession>
<proteinExistence type="predicted"/>
<protein>
    <submittedName>
        <fullName evidence="2">MATH domain-containing protein</fullName>
    </submittedName>
</protein>
<dbReference type="AlphaFoldDB" id="A0A1I7U3K8"/>
<evidence type="ECO:0000313" key="1">
    <source>
        <dbReference type="Proteomes" id="UP000095282"/>
    </source>
</evidence>
<dbReference type="eggNOG" id="ENOG502T375">
    <property type="taxonomic scope" value="Eukaryota"/>
</dbReference>
<sequence length="244" mass="28533">MSMEFGSRTVHKKVVPEVTSSSSDPNKNYYFPARITTKYDEVTALFENNPRMFHAITFQFPYKFNWDIFSKSKMQYVVFTKICQSHPHGQLVEMRKEDTKCRDCGSSNLAICVRLTVPLDLSDVSFPCFEDIQIHVAFPIDQVLKISKKTSAENTQPLVDISRKNLKKMFNLFEEINRDRQSNQEYEKWFEDCKLLIKTSFESKKMQLYVGRVVRKKLEEINGNEKKDVLYSPAFSMSIKIFPA</sequence>